<dbReference type="InterPro" id="IPR008930">
    <property type="entry name" value="Terpenoid_cyclase/PrenylTrfase"/>
</dbReference>
<protein>
    <recommendedName>
        <fullName evidence="6">Peptidase</fullName>
    </recommendedName>
</protein>
<proteinExistence type="predicted"/>
<name>A0A193C2C8_AMYOR</name>
<evidence type="ECO:0000256" key="3">
    <source>
        <dbReference type="SAM" id="SignalP"/>
    </source>
</evidence>
<evidence type="ECO:0000313" key="4">
    <source>
        <dbReference type="EMBL" id="ANN18686.1"/>
    </source>
</evidence>
<feature type="transmembrane region" description="Helical" evidence="2">
    <location>
        <begin position="796"/>
        <end position="819"/>
    </location>
</feature>
<evidence type="ECO:0000313" key="5">
    <source>
        <dbReference type="Proteomes" id="UP000093695"/>
    </source>
</evidence>
<dbReference type="AlphaFoldDB" id="A0A193C2C8"/>
<dbReference type="Gene3D" id="1.50.10.20">
    <property type="match status" value="1"/>
</dbReference>
<keyword evidence="3" id="KW-0732">Signal</keyword>
<feature type="region of interest" description="Disordered" evidence="1">
    <location>
        <begin position="411"/>
        <end position="453"/>
    </location>
</feature>
<feature type="chain" id="PRO_5039485588" description="Peptidase" evidence="3">
    <location>
        <begin position="20"/>
        <end position="830"/>
    </location>
</feature>
<feature type="compositionally biased region" description="Low complexity" evidence="1">
    <location>
        <begin position="411"/>
        <end position="426"/>
    </location>
</feature>
<keyword evidence="2" id="KW-1133">Transmembrane helix</keyword>
<evidence type="ECO:0000256" key="2">
    <source>
        <dbReference type="SAM" id="Phobius"/>
    </source>
</evidence>
<evidence type="ECO:0008006" key="6">
    <source>
        <dbReference type="Google" id="ProtNLM"/>
    </source>
</evidence>
<sequence>MRRGSLAALSFAVSAGVVAALLTGTATAASDRDAAQANSRWLASKLKPDGTLDDPNGGALPDHGLMLDVVFAMYAAGEGARAEPIMKFLDDQGHATDYFTWDGLVPGAGYDAVIVGGAVAKTLVAAQVSGRDPRNFDGHDMVAETHGAIMRQGPDKGRISDYSKNPDLAGSVTNNANMFGQALGVIGLAAAGENERLAIDKLLTQQCSEGYFRIFFSDVKTTETGDHVRPGGYKVATCDEGKATDQSAPDGDATGLSLSALLAARKAGATGLDAPIAKTVSWLTAHQSADGGWGGGVGTEAPNTNSTGLIVQALADAGGAEAAVDRGMRFLKSAQATAAADSGTRLADDVGAIAYSPAAYRAARTGGISGLDTWIRAGAQGSLGLAQTGFYALAKRAGPPPNPGTVIVTPPAAKPATGPTPKAGAAKPKRTGPRGTTVLRNPPVTAVPPAGTGTATPSARLGAYLANRLVGGDHVEVIEDGKTYVDYDATAEVVLALRALDEQPDTVARASKFLLTPEAVRAYAHGAPYEQGGASYAGPLAKLVLVAEFAKASDVAAQLQAELVALRGPDGRFTDTGSFADADETVERHSWALLATAAEPGAAVELLLAAQCADGTFPKHLDTPECGSGDLGATAAAVTALAARPFTDVAPATKRPDGWSERRVSAFTAAVGALGVRPTGEGMVTGEAGEPDVALSAAVAAARQVAGLDASRTARALGGLVQADGGFVKGSAAGDGSTDFPTSLAAAPGVAGRSWLTAADSPLSPALRLPLSEVTTADAAHAMSGSQTSAAAPPSWLTWGLAGLAGALLLAVITLVFLLRRFTNTKGVSS</sequence>
<feature type="signal peptide" evidence="3">
    <location>
        <begin position="1"/>
        <end position="19"/>
    </location>
</feature>
<organism evidence="4 5">
    <name type="scientific">Amycolatopsis orientalis</name>
    <name type="common">Nocardia orientalis</name>
    <dbReference type="NCBI Taxonomy" id="31958"/>
    <lineage>
        <taxon>Bacteria</taxon>
        <taxon>Bacillati</taxon>
        <taxon>Actinomycetota</taxon>
        <taxon>Actinomycetes</taxon>
        <taxon>Pseudonocardiales</taxon>
        <taxon>Pseudonocardiaceae</taxon>
        <taxon>Amycolatopsis</taxon>
    </lineage>
</organism>
<dbReference type="KEGG" id="aori:SD37_25700"/>
<dbReference type="STRING" id="31958.SD37_25700"/>
<gene>
    <name evidence="4" type="ORF">SD37_25700</name>
</gene>
<dbReference type="RefSeq" id="WP_044851167.1">
    <property type="nucleotide sequence ID" value="NZ_CP016174.1"/>
</dbReference>
<keyword evidence="5" id="KW-1185">Reference proteome</keyword>
<keyword evidence="2" id="KW-0812">Transmembrane</keyword>
<keyword evidence="2" id="KW-0472">Membrane</keyword>
<accession>A0A193C2C8</accession>
<dbReference type="eggNOG" id="COG1657">
    <property type="taxonomic scope" value="Bacteria"/>
</dbReference>
<evidence type="ECO:0000256" key="1">
    <source>
        <dbReference type="SAM" id="MobiDB-lite"/>
    </source>
</evidence>
<reference evidence="4 5" key="1">
    <citation type="journal article" date="2015" name="Genome Announc.">
        <title>Draft Genome Sequence of Norvancomycin-Producing Strain Amycolatopsis orientalis CPCC200066.</title>
        <authorList>
            <person name="Lei X."/>
            <person name="Yuan F."/>
            <person name="Shi Y."/>
            <person name="Li X."/>
            <person name="Wang L."/>
            <person name="Hong B."/>
        </authorList>
    </citation>
    <scope>NUCLEOTIDE SEQUENCE [LARGE SCALE GENOMIC DNA]</scope>
    <source>
        <strain evidence="4 5">B-37</strain>
    </source>
</reference>
<dbReference type="SUPFAM" id="SSF48239">
    <property type="entry name" value="Terpenoid cyclases/Protein prenyltransferases"/>
    <property type="match status" value="2"/>
</dbReference>
<dbReference type="EMBL" id="CP016174">
    <property type="protein sequence ID" value="ANN18686.1"/>
    <property type="molecule type" value="Genomic_DNA"/>
</dbReference>
<feature type="compositionally biased region" description="Low complexity" evidence="1">
    <location>
        <begin position="442"/>
        <end position="453"/>
    </location>
</feature>
<dbReference type="Proteomes" id="UP000093695">
    <property type="component" value="Chromosome"/>
</dbReference>